<comment type="caution">
    <text evidence="2">The sequence shown here is derived from an EMBL/GenBank/DDBJ whole genome shotgun (WGS) entry which is preliminary data.</text>
</comment>
<evidence type="ECO:0000313" key="3">
    <source>
        <dbReference type="Proteomes" id="UP001140562"/>
    </source>
</evidence>
<dbReference type="EMBL" id="JAPEUV010000026">
    <property type="protein sequence ID" value="KAJ4338916.1"/>
    <property type="molecule type" value="Genomic_DNA"/>
</dbReference>
<dbReference type="AlphaFoldDB" id="A0A9W8X224"/>
<dbReference type="OrthoDB" id="203440at2759"/>
<dbReference type="Pfam" id="PF04000">
    <property type="entry name" value="Sas10_Utp3"/>
    <property type="match status" value="1"/>
</dbReference>
<evidence type="ECO:0000313" key="2">
    <source>
        <dbReference type="EMBL" id="KAJ4338916.1"/>
    </source>
</evidence>
<name>A0A9W8X224_9PLEO</name>
<reference evidence="2" key="1">
    <citation type="submission" date="2022-10" db="EMBL/GenBank/DDBJ databases">
        <title>Tapping the CABI collections for fungal endophytes: first genome assemblies for Collariella, Neodidymelliopsis, Ascochyta clinopodiicola, Didymella pomorum, Didymosphaeria variabile, Neocosmospora piperis and Neocucurbitaria cava.</title>
        <authorList>
            <person name="Hill R."/>
        </authorList>
    </citation>
    <scope>NUCLEOTIDE SEQUENCE</scope>
    <source>
        <strain evidence="2">IMI 360193</strain>
    </source>
</reference>
<feature type="region of interest" description="Disordered" evidence="1">
    <location>
        <begin position="116"/>
        <end position="346"/>
    </location>
</feature>
<dbReference type="InterPro" id="IPR007146">
    <property type="entry name" value="Sas10/Utp3/C1D"/>
</dbReference>
<protein>
    <submittedName>
        <fullName evidence="2">Uncharacterized protein</fullName>
    </submittedName>
</protein>
<keyword evidence="3" id="KW-1185">Reference proteome</keyword>
<dbReference type="Proteomes" id="UP001140562">
    <property type="component" value="Unassembled WGS sequence"/>
</dbReference>
<organism evidence="2 3">
    <name type="scientific">Didymella glomerata</name>
    <dbReference type="NCBI Taxonomy" id="749621"/>
    <lineage>
        <taxon>Eukaryota</taxon>
        <taxon>Fungi</taxon>
        <taxon>Dikarya</taxon>
        <taxon>Ascomycota</taxon>
        <taxon>Pezizomycotina</taxon>
        <taxon>Dothideomycetes</taxon>
        <taxon>Pleosporomycetidae</taxon>
        <taxon>Pleosporales</taxon>
        <taxon>Pleosporineae</taxon>
        <taxon>Didymellaceae</taxon>
        <taxon>Didymella</taxon>
    </lineage>
</organism>
<feature type="compositionally biased region" description="Basic and acidic residues" evidence="1">
    <location>
        <begin position="171"/>
        <end position="188"/>
    </location>
</feature>
<feature type="compositionally biased region" description="Low complexity" evidence="1">
    <location>
        <begin position="134"/>
        <end position="152"/>
    </location>
</feature>
<feature type="compositionally biased region" description="Basic and acidic residues" evidence="1">
    <location>
        <begin position="304"/>
        <end position="333"/>
    </location>
</feature>
<accession>A0A9W8X224</accession>
<dbReference type="PANTHER" id="PTHR13237:SF9">
    <property type="entry name" value="NEUROGUIDIN"/>
    <property type="match status" value="1"/>
</dbReference>
<dbReference type="GO" id="GO:0032040">
    <property type="term" value="C:small-subunit processome"/>
    <property type="evidence" value="ECO:0007669"/>
    <property type="project" value="TreeGrafter"/>
</dbReference>
<gene>
    <name evidence="2" type="ORF">N0V87_003603</name>
</gene>
<proteinExistence type="predicted"/>
<dbReference type="PANTHER" id="PTHR13237">
    <property type="entry name" value="SOMETHING ABOUT SILENCING PROTEIN 10-RELATED"/>
    <property type="match status" value="1"/>
</dbReference>
<feature type="compositionally biased region" description="Basic and acidic residues" evidence="1">
    <location>
        <begin position="248"/>
        <end position="264"/>
    </location>
</feature>
<dbReference type="GO" id="GO:0000462">
    <property type="term" value="P:maturation of SSU-rRNA from tricistronic rRNA transcript (SSU-rRNA, 5.8S rRNA, LSU-rRNA)"/>
    <property type="evidence" value="ECO:0007669"/>
    <property type="project" value="TreeGrafter"/>
</dbReference>
<evidence type="ECO:0000256" key="1">
    <source>
        <dbReference type="SAM" id="MobiDB-lite"/>
    </source>
</evidence>
<sequence length="636" mass="70733">MAVDNSLESLLATLTTSIQSATEALPQDDILPPKEGISLLDVKNELLLSYLQNLVFLILLKLRARSSGESDQLHPHDEVVQKLVELRIYLEKGVRPLENRLKYNIDKIIRSADDAARRTAQVTAKPKPKKTRNDTGSGSDESDAESAASDQTADSEDEMAYAPNKAAVVRAEQEQPSARDRESAKDGIYRPPKITPMAMPTTEGRAERRDRRPNKSATLDEFIATELSSAPIAEPSIGSTITHGGRHTKSEKERREENERREYEESNFTRLAPKSKKEKRKEDKGRSQGGFGGEEWRGLGAGIDRIERLTQKKEGSGKGSLEKSRKRPVEDGPRGSGSAAGDAFAKRQKVVSRYRNGTLYFDAHPADALLYQNPDLFHDLYVYRCVTTVVFSSGDRGIKGNGTRSLEHGLKAAYSWMNGLATDDQPWSTTAVQIGDNNVTVSKPHGVPNVQIIYLRLPDGGRTGSGYALNKRESLRKLYTGAIKTLTTMDGNGAHMLACLKNTIMTILQKTEATDVRVLDYKTGIPDEQDEWEDHADHVVSARLVLDIMKHINSTAKIQGYAGSVAHRFDANLNETGLDFKRKVAAFIAYAEHDPHMCRTYDECMRDIEDDSGEGLAYDYDIMYVAAALEREYYVF</sequence>